<dbReference type="Gene3D" id="1.10.10.10">
    <property type="entry name" value="Winged helix-like DNA-binding domain superfamily/Winged helix DNA-binding domain"/>
    <property type="match status" value="1"/>
</dbReference>
<feature type="coiled-coil region" evidence="1">
    <location>
        <begin position="774"/>
        <end position="801"/>
    </location>
</feature>
<evidence type="ECO:0000259" key="3">
    <source>
        <dbReference type="SMART" id="SM00421"/>
    </source>
</evidence>
<keyword evidence="5" id="KW-1185">Reference proteome</keyword>
<evidence type="ECO:0000256" key="1">
    <source>
        <dbReference type="SAM" id="Coils"/>
    </source>
</evidence>
<evidence type="ECO:0000313" key="4">
    <source>
        <dbReference type="EMBL" id="QLG46210.1"/>
    </source>
</evidence>
<dbReference type="Proteomes" id="UP000509302">
    <property type="component" value="Chromosome"/>
</dbReference>
<protein>
    <submittedName>
        <fullName evidence="4">LuxR family transcriptional regulator</fullName>
    </submittedName>
</protein>
<keyword evidence="2" id="KW-0472">Membrane</keyword>
<feature type="domain" description="HTH luxR-type" evidence="3">
    <location>
        <begin position="878"/>
        <end position="935"/>
    </location>
</feature>
<dbReference type="AlphaFoldDB" id="A0A7H9ARY8"/>
<keyword evidence="2" id="KW-1133">Transmembrane helix</keyword>
<dbReference type="InterPro" id="IPR013783">
    <property type="entry name" value="Ig-like_fold"/>
</dbReference>
<dbReference type="SUPFAM" id="SSF46894">
    <property type="entry name" value="C-terminal effector domain of the bipartite response regulators"/>
    <property type="match status" value="1"/>
</dbReference>
<dbReference type="Gene3D" id="2.60.40.10">
    <property type="entry name" value="Immunoglobulins"/>
    <property type="match status" value="1"/>
</dbReference>
<keyword evidence="2" id="KW-0812">Transmembrane</keyword>
<evidence type="ECO:0000256" key="2">
    <source>
        <dbReference type="SAM" id="Phobius"/>
    </source>
</evidence>
<dbReference type="SMART" id="SM00421">
    <property type="entry name" value="HTH_LUXR"/>
    <property type="match status" value="1"/>
</dbReference>
<dbReference type="KEGG" id="cagg:HYG79_12925"/>
<dbReference type="Gene3D" id="2.130.10.10">
    <property type="entry name" value="YVTN repeat-like/Quinoprotein amine dehydrogenase"/>
    <property type="match status" value="1"/>
</dbReference>
<sequence length="938" mass="108462">MRFTYWLSHIIVFSLFFAHHEFLKAQEMPPVQNFYPKDYHAENQNWAISQSSNKLIYVANSKGLLEYNGADWGLYPSPNESILRSVKVVDNRIYTGCFMEFGYWEKNKKGTLCYTSLSQQIGIELIEDEEFWNIIHVEDWIVFQSLKRIYVYNIKEGLVSTIDSDSTITKIFKVGGDIYFQRINKGIFKIEYGMDSLVLDADVVKNDEVINIFENGKEKLILTQDNGFYSWKDTLLTASEMASNDFLKSVSFYDGIQLTDNSFVLGTISNGLIYLNENREVLYTINQNKGLPNNTVLSVFEDAEKNIWLGLDNGISYININAPIRVYNDNKGILGSVYTSAVYKNNLYLGTNQGLFYKELVNSEEFIFIKGTQGQVWSLSEIDGTLFCGHNSGTFIVDGNTVDKIANIQGTWGISKLDEDSNTLLQGNYDGLYVLEKTDTSFKLKNKIEGFDNSSRYFEKLGSKIFVNHEYNGVFELDVDSSFTKVKNVIIDNSIKGSNSGIVKYNEQLLYSYKKGIFEYSTQKKEFVKDSFLSQAYTEDEYESGKLIFNKKDNILWIFTNSNISYVSPAGLSNTPKIKSIPLTKEIRKGILGYENITKLNDNDKYLIGTTSGYFTVDVGKLIVKDFEIHIAKIKNSSNKNEKLLHDKILEENFDSNDNNLEFSYYVPEYNKYLVTYYQSKLEGIYDDWSTWSKSPNVVFKNLPFGEYTFKVRSKIGDTISKNTASYSFTIEKPWYISNIMIAIYILCVLLFSFLMHTIYKRHYRKQREKLVYRNKKEMELAKLQNEKEIIRIKNEKLELEFKGKSKELAVSTMSIIKKNELLIKIKEELNTVEDTNSIEPVIHIIDQNLKQNNNWELFQEAFNNADSGFLKKIKTLHSTLSPNDLKLCAYLRLNLSSKEVAQLLNISPRSVEIKRYRLRKKLNLKHEDNLVNYILEL</sequence>
<dbReference type="InterPro" id="IPR000792">
    <property type="entry name" value="Tscrpt_reg_LuxR_C"/>
</dbReference>
<dbReference type="InterPro" id="IPR036388">
    <property type="entry name" value="WH-like_DNA-bd_sf"/>
</dbReference>
<name>A0A7H9ARY8_9FLAO</name>
<dbReference type="GO" id="GO:0006355">
    <property type="term" value="P:regulation of DNA-templated transcription"/>
    <property type="evidence" value="ECO:0007669"/>
    <property type="project" value="InterPro"/>
</dbReference>
<feature type="transmembrane region" description="Helical" evidence="2">
    <location>
        <begin position="735"/>
        <end position="760"/>
    </location>
</feature>
<accession>A0A7H9ARY8</accession>
<dbReference type="InterPro" id="IPR011110">
    <property type="entry name" value="Reg_prop"/>
</dbReference>
<evidence type="ECO:0000313" key="5">
    <source>
        <dbReference type="Proteomes" id="UP000509302"/>
    </source>
</evidence>
<dbReference type="Pfam" id="PF00196">
    <property type="entry name" value="GerE"/>
    <property type="match status" value="1"/>
</dbReference>
<gene>
    <name evidence="4" type="ORF">HYG79_12925</name>
</gene>
<dbReference type="Pfam" id="PF07495">
    <property type="entry name" value="Y_Y_Y"/>
    <property type="match status" value="1"/>
</dbReference>
<proteinExistence type="predicted"/>
<dbReference type="InterPro" id="IPR016032">
    <property type="entry name" value="Sig_transdc_resp-reg_C-effctor"/>
</dbReference>
<dbReference type="EMBL" id="CP058595">
    <property type="protein sequence ID" value="QLG46210.1"/>
    <property type="molecule type" value="Genomic_DNA"/>
</dbReference>
<keyword evidence="1" id="KW-0175">Coiled coil</keyword>
<dbReference type="InterPro" id="IPR011123">
    <property type="entry name" value="Y_Y_Y"/>
</dbReference>
<organism evidence="4 5">
    <name type="scientific">Costertonia aggregata</name>
    <dbReference type="NCBI Taxonomy" id="343403"/>
    <lineage>
        <taxon>Bacteria</taxon>
        <taxon>Pseudomonadati</taxon>
        <taxon>Bacteroidota</taxon>
        <taxon>Flavobacteriia</taxon>
        <taxon>Flavobacteriales</taxon>
        <taxon>Flavobacteriaceae</taxon>
        <taxon>Costertonia</taxon>
    </lineage>
</organism>
<reference evidence="4 5" key="1">
    <citation type="journal article" date="2006" name="Int. J. Syst. Evol. Microbiol.">
        <title>Costertonia aggregata gen. nov., sp. nov., a mesophilic marine bacterium of the family Flavobacteriaceae, isolated from a mature biofilm.</title>
        <authorList>
            <person name="Kwon K.K."/>
            <person name="Lee Y.K."/>
            <person name="Lee H.K."/>
        </authorList>
    </citation>
    <scope>NUCLEOTIDE SEQUENCE [LARGE SCALE GENOMIC DNA]</scope>
    <source>
        <strain evidence="4 5">KCCM 42265</strain>
    </source>
</reference>
<dbReference type="InterPro" id="IPR015943">
    <property type="entry name" value="WD40/YVTN_repeat-like_dom_sf"/>
</dbReference>
<dbReference type="Pfam" id="PF07494">
    <property type="entry name" value="Reg_prop"/>
    <property type="match status" value="1"/>
</dbReference>
<dbReference type="RefSeq" id="WP_179242491.1">
    <property type="nucleotide sequence ID" value="NZ_CP058595.1"/>
</dbReference>
<dbReference type="GO" id="GO:0003677">
    <property type="term" value="F:DNA binding"/>
    <property type="evidence" value="ECO:0007669"/>
    <property type="project" value="InterPro"/>
</dbReference>